<evidence type="ECO:0000259" key="3">
    <source>
        <dbReference type="Pfam" id="PF13511"/>
    </source>
</evidence>
<evidence type="ECO:0000256" key="1">
    <source>
        <dbReference type="SAM" id="MobiDB-lite"/>
    </source>
</evidence>
<organism evidence="4 5">
    <name type="scientific">Shewanella holmiensis</name>
    <dbReference type="NCBI Taxonomy" id="2952222"/>
    <lineage>
        <taxon>Bacteria</taxon>
        <taxon>Pseudomonadati</taxon>
        <taxon>Pseudomonadota</taxon>
        <taxon>Gammaproteobacteria</taxon>
        <taxon>Alteromonadales</taxon>
        <taxon>Shewanellaceae</taxon>
        <taxon>Shewanella</taxon>
    </lineage>
</organism>
<dbReference type="RefSeq" id="WP_261299113.1">
    <property type="nucleotide sequence ID" value="NZ_JAMTCD010000017.1"/>
</dbReference>
<dbReference type="EMBL" id="JAMTCD010000017">
    <property type="protein sequence ID" value="MCT7942759.1"/>
    <property type="molecule type" value="Genomic_DNA"/>
</dbReference>
<feature type="region of interest" description="Disordered" evidence="1">
    <location>
        <begin position="51"/>
        <end position="78"/>
    </location>
</feature>
<evidence type="ECO:0000256" key="2">
    <source>
        <dbReference type="SAM" id="SignalP"/>
    </source>
</evidence>
<name>A0A9X2WNN4_9GAMM</name>
<feature type="domain" description="DUF4124" evidence="3">
    <location>
        <begin position="10"/>
        <end position="54"/>
    </location>
</feature>
<dbReference type="Proteomes" id="UP001155546">
    <property type="component" value="Unassembled WGS sequence"/>
</dbReference>
<feature type="signal peptide" evidence="2">
    <location>
        <begin position="1"/>
        <end position="19"/>
    </location>
</feature>
<feature type="chain" id="PRO_5040946733" evidence="2">
    <location>
        <begin position="20"/>
        <end position="144"/>
    </location>
</feature>
<reference evidence="4" key="1">
    <citation type="journal article" date="2023" name="Int. J. Syst. Evol. Microbiol.">
        <title>&lt;i&gt;Shewanella septentrionalis&lt;/i&gt; sp. nov. and &lt;i&gt;Shewanella holmiensis&lt;/i&gt; sp. nov., isolated from Baltic Sea water and sediments.</title>
        <authorList>
            <person name="Martin-Rodriguez A.J."/>
            <person name="Thorell K."/>
            <person name="Joffre E."/>
            <person name="Jensie-Markopoulos S."/>
            <person name="Moore E.R.B."/>
            <person name="Sjoling A."/>
        </authorList>
    </citation>
    <scope>NUCLEOTIDE SEQUENCE</scope>
    <source>
        <strain evidence="4">SP1S2-7</strain>
    </source>
</reference>
<protein>
    <submittedName>
        <fullName evidence="4">DUF4124 domain-containing protein</fullName>
    </submittedName>
</protein>
<gene>
    <name evidence="4" type="ORF">NE535_13275</name>
</gene>
<evidence type="ECO:0000313" key="4">
    <source>
        <dbReference type="EMBL" id="MCT7942759.1"/>
    </source>
</evidence>
<evidence type="ECO:0000313" key="5">
    <source>
        <dbReference type="Proteomes" id="UP001155546"/>
    </source>
</evidence>
<keyword evidence="5" id="KW-1185">Reference proteome</keyword>
<sequence length="144" mass="15908">MKPFLLLVASLFIFPSALATTIYTWTDGDGLVHYSQQAPIGVDAKQISSDDIEPRKIGTASAVRKTAEKEPESDLAKSAKFIKEKDAKQAESICENAKHSMSLLDTYNRLTRKDPVTGEDVAMTEEDKQAARAENAERVKLFCN</sequence>
<dbReference type="InterPro" id="IPR025392">
    <property type="entry name" value="DUF4124"/>
</dbReference>
<proteinExistence type="predicted"/>
<dbReference type="Pfam" id="PF13511">
    <property type="entry name" value="DUF4124"/>
    <property type="match status" value="1"/>
</dbReference>
<dbReference type="AlphaFoldDB" id="A0A9X2WNN4"/>
<feature type="compositionally biased region" description="Basic and acidic residues" evidence="1">
    <location>
        <begin position="65"/>
        <end position="78"/>
    </location>
</feature>
<accession>A0A9X2WNN4</accession>
<keyword evidence="2" id="KW-0732">Signal</keyword>
<comment type="caution">
    <text evidence="4">The sequence shown here is derived from an EMBL/GenBank/DDBJ whole genome shotgun (WGS) entry which is preliminary data.</text>
</comment>